<evidence type="ECO:0000313" key="1">
    <source>
        <dbReference type="EMBL" id="SVC48462.1"/>
    </source>
</evidence>
<accession>A0A382MM28</accession>
<organism evidence="1">
    <name type="scientific">marine metagenome</name>
    <dbReference type="NCBI Taxonomy" id="408172"/>
    <lineage>
        <taxon>unclassified sequences</taxon>
        <taxon>metagenomes</taxon>
        <taxon>ecological metagenomes</taxon>
    </lineage>
</organism>
<protein>
    <submittedName>
        <fullName evidence="1">Uncharacterized protein</fullName>
    </submittedName>
</protein>
<sequence length="84" mass="9557">MNLIVDYEDQADWLQDSVVVENVIEGQSHEQLIVELEQAVYDNTRSRYNPPSSHITIVGYAPADSDVVVKRGVNFWTSDENIFS</sequence>
<proteinExistence type="predicted"/>
<gene>
    <name evidence="1" type="ORF">METZ01_LOCUS301316</name>
</gene>
<dbReference type="AlphaFoldDB" id="A0A382MM28"/>
<name>A0A382MM28_9ZZZZ</name>
<dbReference type="EMBL" id="UINC01093776">
    <property type="protein sequence ID" value="SVC48462.1"/>
    <property type="molecule type" value="Genomic_DNA"/>
</dbReference>
<reference evidence="1" key="1">
    <citation type="submission" date="2018-05" db="EMBL/GenBank/DDBJ databases">
        <authorList>
            <person name="Lanie J.A."/>
            <person name="Ng W.-L."/>
            <person name="Kazmierczak K.M."/>
            <person name="Andrzejewski T.M."/>
            <person name="Davidsen T.M."/>
            <person name="Wayne K.J."/>
            <person name="Tettelin H."/>
            <person name="Glass J.I."/>
            <person name="Rusch D."/>
            <person name="Podicherti R."/>
            <person name="Tsui H.-C.T."/>
            <person name="Winkler M.E."/>
        </authorList>
    </citation>
    <scope>NUCLEOTIDE SEQUENCE</scope>
</reference>